<dbReference type="InterPro" id="IPR050833">
    <property type="entry name" value="Poly_Biosynth_Transport"/>
</dbReference>
<feature type="transmembrane region" description="Helical" evidence="6">
    <location>
        <begin position="387"/>
        <end position="413"/>
    </location>
</feature>
<keyword evidence="5 6" id="KW-0472">Membrane</keyword>
<feature type="transmembrane region" description="Helical" evidence="6">
    <location>
        <begin position="12"/>
        <end position="32"/>
    </location>
</feature>
<dbReference type="RefSeq" id="WP_105727385.1">
    <property type="nucleotide sequence ID" value="NZ_PVBS01000004.1"/>
</dbReference>
<feature type="transmembrane region" description="Helical" evidence="6">
    <location>
        <begin position="119"/>
        <end position="138"/>
    </location>
</feature>
<dbReference type="GO" id="GO:0005886">
    <property type="term" value="C:plasma membrane"/>
    <property type="evidence" value="ECO:0007669"/>
    <property type="project" value="UniProtKB-SubCell"/>
</dbReference>
<feature type="transmembrane region" description="Helical" evidence="6">
    <location>
        <begin position="256"/>
        <end position="280"/>
    </location>
</feature>
<comment type="subcellular location">
    <subcellularLocation>
        <location evidence="1">Cell membrane</location>
        <topology evidence="1">Multi-pass membrane protein</topology>
    </subcellularLocation>
</comment>
<evidence type="ECO:0000313" key="8">
    <source>
        <dbReference type="Proteomes" id="UP000238642"/>
    </source>
</evidence>
<feature type="transmembrane region" description="Helical" evidence="6">
    <location>
        <begin position="84"/>
        <end position="107"/>
    </location>
</feature>
<feature type="transmembrane region" description="Helical" evidence="6">
    <location>
        <begin position="211"/>
        <end position="236"/>
    </location>
</feature>
<dbReference type="PANTHER" id="PTHR30250:SF11">
    <property type="entry name" value="O-ANTIGEN TRANSPORTER-RELATED"/>
    <property type="match status" value="1"/>
</dbReference>
<evidence type="ECO:0000313" key="7">
    <source>
        <dbReference type="EMBL" id="PRD51949.1"/>
    </source>
</evidence>
<evidence type="ECO:0000256" key="3">
    <source>
        <dbReference type="ARBA" id="ARBA00022692"/>
    </source>
</evidence>
<keyword evidence="2" id="KW-1003">Cell membrane</keyword>
<name>A0A2S9JG80_9SPHI</name>
<evidence type="ECO:0008006" key="9">
    <source>
        <dbReference type="Google" id="ProtNLM"/>
    </source>
</evidence>
<feature type="transmembrane region" description="Helical" evidence="6">
    <location>
        <begin position="362"/>
        <end position="381"/>
    </location>
</feature>
<dbReference type="InterPro" id="IPR002797">
    <property type="entry name" value="Polysacc_synth"/>
</dbReference>
<evidence type="ECO:0000256" key="4">
    <source>
        <dbReference type="ARBA" id="ARBA00022989"/>
    </source>
</evidence>
<proteinExistence type="predicted"/>
<evidence type="ECO:0000256" key="1">
    <source>
        <dbReference type="ARBA" id="ARBA00004651"/>
    </source>
</evidence>
<gene>
    <name evidence="7" type="ORF">C5749_16755</name>
</gene>
<sequence>MLKVITSSRLFKSVAVYTVINFLNKVFPFLLLPLFTRELSLNDYGIYSLVKALTNVLIPVIGFNVSEAVIRNFYNFERKQFGNFITSALFIMTLICTFCLILVFFIPQDIFERMFDLKSNYILIAMLISYFTAINNIERGLLRCENRNKVFAILVLSQTITFFISVLILNYTNLLSLQNIVLMELISFSLFGFISLGLLKKKYNLGVLPNWVFIKSILSYSFPLVLNSLLAYLFALSDRFLISNRIDNSAVALYSATFQIVSILQILAVSFNGAWVPYVFKYLADENVNTLALNKKRYSLMIGFLLIGILYYFLLSRYLVKILGNKYEGSDSLIIWMILSNILQAFYWIYSPIIQFFKKNWLLVYSSLPAVIFSLIMNFAYLSDKGIVFAAQVNTVSWLIIFSITFFSSNYLFNKRI</sequence>
<dbReference type="Pfam" id="PF01943">
    <property type="entry name" value="Polysacc_synt"/>
    <property type="match status" value="1"/>
</dbReference>
<dbReference type="PANTHER" id="PTHR30250">
    <property type="entry name" value="PST FAMILY PREDICTED COLANIC ACID TRANSPORTER"/>
    <property type="match status" value="1"/>
</dbReference>
<accession>A0A2S9JG80</accession>
<feature type="transmembrane region" description="Helical" evidence="6">
    <location>
        <begin position="300"/>
        <end position="320"/>
    </location>
</feature>
<feature type="transmembrane region" description="Helical" evidence="6">
    <location>
        <begin position="44"/>
        <end position="63"/>
    </location>
</feature>
<keyword evidence="3 6" id="KW-0812">Transmembrane</keyword>
<comment type="caution">
    <text evidence="7">The sequence shown here is derived from an EMBL/GenBank/DDBJ whole genome shotgun (WGS) entry which is preliminary data.</text>
</comment>
<dbReference type="EMBL" id="PVBS01000004">
    <property type="protein sequence ID" value="PRD51949.1"/>
    <property type="molecule type" value="Genomic_DNA"/>
</dbReference>
<feature type="transmembrane region" description="Helical" evidence="6">
    <location>
        <begin position="332"/>
        <end position="350"/>
    </location>
</feature>
<feature type="transmembrane region" description="Helical" evidence="6">
    <location>
        <begin position="177"/>
        <end position="199"/>
    </location>
</feature>
<dbReference type="OrthoDB" id="650636at2"/>
<dbReference type="AlphaFoldDB" id="A0A2S9JG80"/>
<dbReference type="Proteomes" id="UP000238642">
    <property type="component" value="Unassembled WGS sequence"/>
</dbReference>
<reference evidence="7 8" key="1">
    <citation type="submission" date="2018-02" db="EMBL/GenBank/DDBJ databases">
        <title>The draft genome of Sphingobacterium gobiense H7.</title>
        <authorList>
            <person name="Li L."/>
            <person name="Liu L."/>
            <person name="Zhang X."/>
            <person name="Wang T."/>
            <person name="Liang L."/>
        </authorList>
    </citation>
    <scope>NUCLEOTIDE SEQUENCE [LARGE SCALE GENOMIC DNA]</scope>
    <source>
        <strain evidence="7 8">ACCC 05757</strain>
    </source>
</reference>
<organism evidence="7 8">
    <name type="scientific">Sphingobacterium gobiense</name>
    <dbReference type="NCBI Taxonomy" id="1382456"/>
    <lineage>
        <taxon>Bacteria</taxon>
        <taxon>Pseudomonadati</taxon>
        <taxon>Bacteroidota</taxon>
        <taxon>Sphingobacteriia</taxon>
        <taxon>Sphingobacteriales</taxon>
        <taxon>Sphingobacteriaceae</taxon>
        <taxon>Sphingobacterium</taxon>
    </lineage>
</organism>
<keyword evidence="4 6" id="KW-1133">Transmembrane helix</keyword>
<evidence type="ECO:0000256" key="2">
    <source>
        <dbReference type="ARBA" id="ARBA00022475"/>
    </source>
</evidence>
<evidence type="ECO:0000256" key="5">
    <source>
        <dbReference type="ARBA" id="ARBA00023136"/>
    </source>
</evidence>
<feature type="transmembrane region" description="Helical" evidence="6">
    <location>
        <begin position="150"/>
        <end position="171"/>
    </location>
</feature>
<evidence type="ECO:0000256" key="6">
    <source>
        <dbReference type="SAM" id="Phobius"/>
    </source>
</evidence>
<keyword evidence="8" id="KW-1185">Reference proteome</keyword>
<protein>
    <recommendedName>
        <fullName evidence="9">Polysaccharide biosynthesis protein</fullName>
    </recommendedName>
</protein>